<evidence type="ECO:0000313" key="2">
    <source>
        <dbReference type="Proteomes" id="UP000245207"/>
    </source>
</evidence>
<protein>
    <submittedName>
        <fullName evidence="1">Uncharacterized protein</fullName>
    </submittedName>
</protein>
<dbReference type="OrthoDB" id="1898021at2759"/>
<keyword evidence="2" id="KW-1185">Reference proteome</keyword>
<dbReference type="AlphaFoldDB" id="A0A2U1ME81"/>
<evidence type="ECO:0000313" key="1">
    <source>
        <dbReference type="EMBL" id="PWA59569.1"/>
    </source>
</evidence>
<proteinExistence type="predicted"/>
<dbReference type="Proteomes" id="UP000245207">
    <property type="component" value="Unassembled WGS sequence"/>
</dbReference>
<sequence>MEGISTKVYKGVKGYWRRRRYQRLGSDSVRQKRPFWRGAYGTYGGYGDGVASFGMRPVKEYDEKMVIEIYKALAMRQSQLVPIDESKVVVSR</sequence>
<accession>A0A2U1ME81</accession>
<dbReference type="EMBL" id="PKPP01005588">
    <property type="protein sequence ID" value="PWA59569.1"/>
    <property type="molecule type" value="Genomic_DNA"/>
</dbReference>
<dbReference type="PANTHER" id="PTHR33702">
    <property type="entry name" value="BNAA09G40010D PROTEIN"/>
    <property type="match status" value="1"/>
</dbReference>
<comment type="caution">
    <text evidence="1">The sequence shown here is derived from an EMBL/GenBank/DDBJ whole genome shotgun (WGS) entry which is preliminary data.</text>
</comment>
<organism evidence="1 2">
    <name type="scientific">Artemisia annua</name>
    <name type="common">Sweet wormwood</name>
    <dbReference type="NCBI Taxonomy" id="35608"/>
    <lineage>
        <taxon>Eukaryota</taxon>
        <taxon>Viridiplantae</taxon>
        <taxon>Streptophyta</taxon>
        <taxon>Embryophyta</taxon>
        <taxon>Tracheophyta</taxon>
        <taxon>Spermatophyta</taxon>
        <taxon>Magnoliopsida</taxon>
        <taxon>eudicotyledons</taxon>
        <taxon>Gunneridae</taxon>
        <taxon>Pentapetalae</taxon>
        <taxon>asterids</taxon>
        <taxon>campanulids</taxon>
        <taxon>Asterales</taxon>
        <taxon>Asteraceae</taxon>
        <taxon>Asteroideae</taxon>
        <taxon>Anthemideae</taxon>
        <taxon>Artemisiinae</taxon>
        <taxon>Artemisia</taxon>
    </lineage>
</organism>
<reference evidence="1 2" key="1">
    <citation type="journal article" date="2018" name="Mol. Plant">
        <title>The genome of Artemisia annua provides insight into the evolution of Asteraceae family and artemisinin biosynthesis.</title>
        <authorList>
            <person name="Shen Q."/>
            <person name="Zhang L."/>
            <person name="Liao Z."/>
            <person name="Wang S."/>
            <person name="Yan T."/>
            <person name="Shi P."/>
            <person name="Liu M."/>
            <person name="Fu X."/>
            <person name="Pan Q."/>
            <person name="Wang Y."/>
            <person name="Lv Z."/>
            <person name="Lu X."/>
            <person name="Zhang F."/>
            <person name="Jiang W."/>
            <person name="Ma Y."/>
            <person name="Chen M."/>
            <person name="Hao X."/>
            <person name="Li L."/>
            <person name="Tang Y."/>
            <person name="Lv G."/>
            <person name="Zhou Y."/>
            <person name="Sun X."/>
            <person name="Brodelius P.E."/>
            <person name="Rose J.K.C."/>
            <person name="Tang K."/>
        </authorList>
    </citation>
    <scope>NUCLEOTIDE SEQUENCE [LARGE SCALE GENOMIC DNA]</scope>
    <source>
        <strain evidence="2">cv. Huhao1</strain>
        <tissue evidence="1">Leaf</tissue>
    </source>
</reference>
<gene>
    <name evidence="1" type="ORF">CTI12_AA263650</name>
</gene>
<name>A0A2U1ME81_ARTAN</name>
<dbReference type="PANTHER" id="PTHR33702:SF5">
    <property type="entry name" value="OS01G0308600 PROTEIN"/>
    <property type="match status" value="1"/>
</dbReference>